<dbReference type="Proteomes" id="UP000028821">
    <property type="component" value="Unassembled WGS sequence"/>
</dbReference>
<comment type="caution">
    <text evidence="3">The sequence shown here is derived from an EMBL/GenBank/DDBJ whole genome shotgun (WGS) entry which is preliminary data.</text>
</comment>
<keyword evidence="2" id="KW-0472">Membrane</keyword>
<name>A0A086PK98_TOXGO</name>
<dbReference type="EMBL" id="AEXC02002997">
    <property type="protein sequence ID" value="KFH00780.1"/>
    <property type="molecule type" value="Genomic_DNA"/>
</dbReference>
<keyword evidence="2" id="KW-0812">Transmembrane</keyword>
<reference evidence="3 4" key="1">
    <citation type="submission" date="2014-04" db="EMBL/GenBank/DDBJ databases">
        <authorList>
            <person name="Sibley D."/>
            <person name="Venepally P."/>
            <person name="Karamycheva S."/>
            <person name="Hadjithomas M."/>
            <person name="Khan A."/>
            <person name="Brunk B."/>
            <person name="Roos D."/>
            <person name="Caler E."/>
            <person name="Lorenzi H."/>
        </authorList>
    </citation>
    <scope>NUCLEOTIDE SEQUENCE [LARGE SCALE GENOMIC DNA]</scope>
    <source>
        <strain evidence="3 4">MAS</strain>
    </source>
</reference>
<feature type="compositionally biased region" description="Polar residues" evidence="1">
    <location>
        <begin position="227"/>
        <end position="236"/>
    </location>
</feature>
<dbReference type="VEuPathDB" id="ToxoDB:TGMAS_321170"/>
<feature type="transmembrane region" description="Helical" evidence="2">
    <location>
        <begin position="195"/>
        <end position="215"/>
    </location>
</feature>
<gene>
    <name evidence="3" type="ORF">TGMAS_321170</name>
</gene>
<sequence>MESMVEKKRSAFSTGWYLPSQLKARLGLLFHHDSPILFLSVVLSLMVLEPLVSLDCSACRVCTALADSVSGRETDTDWSDTFRWTETGDSTTVEGSSGVTEVEEGNPAEGNSGAMEAEDRTTVEGSGGATEVYGGTVEVYDGAVEVYGGAAEENYTSVGKPIESHAVEPLRERSTSPSVAAHVSRIRHSGRARPVVASGILASLVLSVLLGAVFLKSGRKAHKATTPAPSKTSYSQRGLDHSSGRSIVISSMTV</sequence>
<organism evidence="3 4">
    <name type="scientific">Toxoplasma gondii MAS</name>
    <dbReference type="NCBI Taxonomy" id="943118"/>
    <lineage>
        <taxon>Eukaryota</taxon>
        <taxon>Sar</taxon>
        <taxon>Alveolata</taxon>
        <taxon>Apicomplexa</taxon>
        <taxon>Conoidasida</taxon>
        <taxon>Coccidia</taxon>
        <taxon>Eucoccidiorida</taxon>
        <taxon>Eimeriorina</taxon>
        <taxon>Sarcocystidae</taxon>
        <taxon>Toxoplasma</taxon>
    </lineage>
</organism>
<feature type="compositionally biased region" description="Low complexity" evidence="1">
    <location>
        <begin position="85"/>
        <end position="100"/>
    </location>
</feature>
<protein>
    <submittedName>
        <fullName evidence="3">Toxoplasma gondii family C protein</fullName>
    </submittedName>
</protein>
<accession>A0A086PK98</accession>
<keyword evidence="2" id="KW-1133">Transmembrane helix</keyword>
<dbReference type="AlphaFoldDB" id="A0A086PK98"/>
<feature type="region of interest" description="Disordered" evidence="1">
    <location>
        <begin position="221"/>
        <end position="241"/>
    </location>
</feature>
<evidence type="ECO:0000256" key="1">
    <source>
        <dbReference type="SAM" id="MobiDB-lite"/>
    </source>
</evidence>
<evidence type="ECO:0000256" key="2">
    <source>
        <dbReference type="SAM" id="Phobius"/>
    </source>
</evidence>
<feature type="region of interest" description="Disordered" evidence="1">
    <location>
        <begin position="80"/>
        <end position="128"/>
    </location>
</feature>
<proteinExistence type="predicted"/>
<evidence type="ECO:0000313" key="3">
    <source>
        <dbReference type="EMBL" id="KFH00780.1"/>
    </source>
</evidence>
<evidence type="ECO:0000313" key="4">
    <source>
        <dbReference type="Proteomes" id="UP000028821"/>
    </source>
</evidence>